<evidence type="ECO:0000313" key="3">
    <source>
        <dbReference type="EMBL" id="WXB95650.1"/>
    </source>
</evidence>
<feature type="domain" description="Helix-hairpin-helix DNA-binding motif class 1" evidence="2">
    <location>
        <begin position="193"/>
        <end position="212"/>
    </location>
</feature>
<name>A0ABZ2NDE6_9BACI</name>
<evidence type="ECO:0000256" key="1">
    <source>
        <dbReference type="SAM" id="Phobius"/>
    </source>
</evidence>
<protein>
    <submittedName>
        <fullName evidence="3">Helix-hairpin-helix domain-containing protein</fullName>
    </submittedName>
</protein>
<feature type="domain" description="Helix-hairpin-helix DNA-binding motif class 1" evidence="2">
    <location>
        <begin position="163"/>
        <end position="182"/>
    </location>
</feature>
<dbReference type="SMART" id="SM00278">
    <property type="entry name" value="HhH1"/>
    <property type="match status" value="2"/>
</dbReference>
<keyword evidence="1" id="KW-0812">Transmembrane</keyword>
<evidence type="ECO:0000259" key="2">
    <source>
        <dbReference type="SMART" id="SM00278"/>
    </source>
</evidence>
<dbReference type="NCBIfam" id="TIGR00426">
    <property type="entry name" value="competence protein ComEA helix-hairpin-helix repeat region"/>
    <property type="match status" value="1"/>
</dbReference>
<dbReference type="Pfam" id="PF12836">
    <property type="entry name" value="HHH_3"/>
    <property type="match status" value="1"/>
</dbReference>
<dbReference type="Gene3D" id="3.10.560.10">
    <property type="entry name" value="Outer membrane lipoprotein wza domain like"/>
    <property type="match status" value="1"/>
</dbReference>
<dbReference type="InterPro" id="IPR003583">
    <property type="entry name" value="Hlx-hairpin-Hlx_DNA-bd_motif"/>
</dbReference>
<keyword evidence="1" id="KW-1133">Transmembrane helix</keyword>
<gene>
    <name evidence="3" type="ORF">WCV65_13890</name>
</gene>
<feature type="transmembrane region" description="Helical" evidence="1">
    <location>
        <begin position="7"/>
        <end position="26"/>
    </location>
</feature>
<dbReference type="Pfam" id="PF10531">
    <property type="entry name" value="SLBB"/>
    <property type="match status" value="1"/>
</dbReference>
<dbReference type="PANTHER" id="PTHR21180">
    <property type="entry name" value="ENDONUCLEASE/EXONUCLEASE/PHOSPHATASE FAMILY DOMAIN-CONTAINING PROTEIN 1"/>
    <property type="match status" value="1"/>
</dbReference>
<proteinExistence type="predicted"/>
<keyword evidence="4" id="KW-1185">Reference proteome</keyword>
<dbReference type="InterPro" id="IPR010994">
    <property type="entry name" value="RuvA_2-like"/>
</dbReference>
<dbReference type="Proteomes" id="UP001377337">
    <property type="component" value="Chromosome"/>
</dbReference>
<dbReference type="InterPro" id="IPR051675">
    <property type="entry name" value="Endo/Exo/Phosphatase_dom_1"/>
</dbReference>
<dbReference type="Gene3D" id="1.10.150.280">
    <property type="entry name" value="AF1531-like domain"/>
    <property type="match status" value="1"/>
</dbReference>
<dbReference type="InterPro" id="IPR004509">
    <property type="entry name" value="Competence_ComEA_HhH"/>
</dbReference>
<organism evidence="3 4">
    <name type="scientific">Metabacillus sediminis</name>
    <dbReference type="NCBI Taxonomy" id="3117746"/>
    <lineage>
        <taxon>Bacteria</taxon>
        <taxon>Bacillati</taxon>
        <taxon>Bacillota</taxon>
        <taxon>Bacilli</taxon>
        <taxon>Bacillales</taxon>
        <taxon>Bacillaceae</taxon>
        <taxon>Metabacillus</taxon>
    </lineage>
</organism>
<dbReference type="InterPro" id="IPR019554">
    <property type="entry name" value="Soluble_ligand-bd"/>
</dbReference>
<accession>A0ABZ2NDE6</accession>
<dbReference type="EMBL" id="CP147407">
    <property type="protein sequence ID" value="WXB95650.1"/>
    <property type="molecule type" value="Genomic_DNA"/>
</dbReference>
<keyword evidence="1" id="KW-0472">Membrane</keyword>
<evidence type="ECO:0000313" key="4">
    <source>
        <dbReference type="Proteomes" id="UP001377337"/>
    </source>
</evidence>
<dbReference type="RefSeq" id="WP_035405164.1">
    <property type="nucleotide sequence ID" value="NZ_CP147407.1"/>
</dbReference>
<dbReference type="SUPFAM" id="SSF47781">
    <property type="entry name" value="RuvA domain 2-like"/>
    <property type="match status" value="1"/>
</dbReference>
<reference evidence="3 4" key="1">
    <citation type="submission" date="2024-02" db="EMBL/GenBank/DDBJ databases">
        <title>Seven novel Bacillus-like species.</title>
        <authorList>
            <person name="Liu G."/>
        </authorList>
    </citation>
    <scope>NUCLEOTIDE SEQUENCE [LARGE SCALE GENOMIC DNA]</scope>
    <source>
        <strain evidence="3 4">FJAT-52054</strain>
    </source>
</reference>
<dbReference type="PANTHER" id="PTHR21180:SF32">
    <property type="entry name" value="ENDONUCLEASE_EXONUCLEASE_PHOSPHATASE FAMILY DOMAIN-CONTAINING PROTEIN 1"/>
    <property type="match status" value="1"/>
</dbReference>
<sequence length="216" mass="23207">MDFIQKYKVLLIAGSLILLAGVFFMFSRELPDKAEKAQEIPAEAEIQAASEAEVFNEPEAQKKTSAKKEGFMVDVKGSVQRPGVYELWEGSRVKDAVEHAGGLLESADGKLINLAAVLEDGTAIYIPAKGETAEAEPSQGIGTAHGNASPDSKKVNLNTAALEDLQTLPGIGPSKAEAILAYRDENGKFKSEDELKEVSGIGDKTYEKLKDLIQVN</sequence>